<dbReference type="Pfam" id="PF07423">
    <property type="entry name" value="DUF1510"/>
    <property type="match status" value="1"/>
</dbReference>
<feature type="domain" description="DUF1510" evidence="2">
    <location>
        <begin position="123"/>
        <end position="214"/>
    </location>
</feature>
<comment type="caution">
    <text evidence="3">The sequence shown here is derived from an EMBL/GenBank/DDBJ whole genome shotgun (WGS) entry which is preliminary data.</text>
</comment>
<evidence type="ECO:0000256" key="1">
    <source>
        <dbReference type="SAM" id="MobiDB-lite"/>
    </source>
</evidence>
<name>A0A7V9Z436_9BACL</name>
<dbReference type="EMBL" id="JACDUT010000001">
    <property type="protein sequence ID" value="MBA2873585.1"/>
    <property type="molecule type" value="Genomic_DNA"/>
</dbReference>
<sequence length="218" mass="25155">MAKEMGPRFEQRAKRRKINRMLNMAIAFVFILILFFGWQLLFADDHPSEQATQSDKKIEKKKNDDDHGHDHDHEKNVEVEIGKTEKPKEEVTEETTEETDEPEEKQEVIETAGDPSSNILKEIVNPSWQPVGTTQSEPHVTTFDESSVDWKEMLDAVSYATGLAQSDMIVWFIGNNGPNKAVATISTKDKSQYYKVYIEWVENQGWKPTKVQQLRQKE</sequence>
<protein>
    <recommendedName>
        <fullName evidence="2">DUF1510 domain-containing protein</fullName>
    </recommendedName>
</protein>
<gene>
    <name evidence="3" type="ORF">HNR31_000337</name>
</gene>
<evidence type="ECO:0000259" key="2">
    <source>
        <dbReference type="Pfam" id="PF07423"/>
    </source>
</evidence>
<accession>A0A7V9Z436</accession>
<keyword evidence="4" id="KW-1185">Reference proteome</keyword>
<dbReference type="InterPro" id="IPR009988">
    <property type="entry name" value="DUF1510"/>
</dbReference>
<organism evidence="3 4">
    <name type="scientific">Thermaerobacillus caldiproteolyticus</name>
    <dbReference type="NCBI Taxonomy" id="247480"/>
    <lineage>
        <taxon>Bacteria</taxon>
        <taxon>Bacillati</taxon>
        <taxon>Bacillota</taxon>
        <taxon>Bacilli</taxon>
        <taxon>Bacillales</taxon>
        <taxon>Anoxybacillaceae</taxon>
        <taxon>Thermaerobacillus</taxon>
    </lineage>
</organism>
<evidence type="ECO:0000313" key="4">
    <source>
        <dbReference type="Proteomes" id="UP000523087"/>
    </source>
</evidence>
<feature type="region of interest" description="Disordered" evidence="1">
    <location>
        <begin position="50"/>
        <end position="110"/>
    </location>
</feature>
<reference evidence="3 4" key="1">
    <citation type="submission" date="2020-07" db="EMBL/GenBank/DDBJ databases">
        <title>Genomic Encyclopedia of Type Strains, Phase IV (KMG-IV): sequencing the most valuable type-strain genomes for metagenomic binning, comparative biology and taxonomic classification.</title>
        <authorList>
            <person name="Goeker M."/>
        </authorList>
    </citation>
    <scope>NUCLEOTIDE SEQUENCE [LARGE SCALE GENOMIC DNA]</scope>
    <source>
        <strain evidence="3 4">DSM 15730</strain>
    </source>
</reference>
<dbReference type="Proteomes" id="UP000523087">
    <property type="component" value="Unassembled WGS sequence"/>
</dbReference>
<feature type="compositionally biased region" description="Acidic residues" evidence="1">
    <location>
        <begin position="91"/>
        <end position="104"/>
    </location>
</feature>
<feature type="compositionally biased region" description="Basic and acidic residues" evidence="1">
    <location>
        <begin position="50"/>
        <end position="90"/>
    </location>
</feature>
<dbReference type="AlphaFoldDB" id="A0A7V9Z436"/>
<evidence type="ECO:0000313" key="3">
    <source>
        <dbReference type="EMBL" id="MBA2873585.1"/>
    </source>
</evidence>
<proteinExistence type="predicted"/>